<evidence type="ECO:0000256" key="3">
    <source>
        <dbReference type="SAM" id="SignalP"/>
    </source>
</evidence>
<dbReference type="Pfam" id="PF12796">
    <property type="entry name" value="Ank_2"/>
    <property type="match status" value="1"/>
</dbReference>
<accession>A0ABX8JJQ3</accession>
<keyword evidence="1" id="KW-0040">ANK repeat</keyword>
<dbReference type="InterPro" id="IPR002110">
    <property type="entry name" value="Ankyrin_rpt"/>
</dbReference>
<feature type="signal peptide" evidence="3">
    <location>
        <begin position="1"/>
        <end position="24"/>
    </location>
</feature>
<evidence type="ECO:0000313" key="4">
    <source>
        <dbReference type="EMBL" id="QWV98605.1"/>
    </source>
</evidence>
<proteinExistence type="predicted"/>
<keyword evidence="5" id="KW-1185">Reference proteome</keyword>
<name>A0ABX8JJQ3_9BACT</name>
<evidence type="ECO:0000256" key="1">
    <source>
        <dbReference type="PROSITE-ProRule" id="PRU00023"/>
    </source>
</evidence>
<dbReference type="PANTHER" id="PTHR24198:SF165">
    <property type="entry name" value="ANKYRIN REPEAT-CONTAINING PROTEIN-RELATED"/>
    <property type="match status" value="1"/>
</dbReference>
<evidence type="ECO:0000256" key="2">
    <source>
        <dbReference type="SAM" id="MobiDB-lite"/>
    </source>
</evidence>
<dbReference type="EMBL" id="CP076724">
    <property type="protein sequence ID" value="QWV98605.1"/>
    <property type="molecule type" value="Genomic_DNA"/>
</dbReference>
<evidence type="ECO:0000313" key="5">
    <source>
        <dbReference type="Proteomes" id="UP000683493"/>
    </source>
</evidence>
<dbReference type="PROSITE" id="PS50297">
    <property type="entry name" value="ANK_REP_REGION"/>
    <property type="match status" value="1"/>
</dbReference>
<protein>
    <submittedName>
        <fullName evidence="4">Ankyrin repeat domain-containing protein</fullName>
    </submittedName>
</protein>
<dbReference type="PROSITE" id="PS50088">
    <property type="entry name" value="ANK_REPEAT"/>
    <property type="match status" value="1"/>
</dbReference>
<dbReference type="PANTHER" id="PTHR24198">
    <property type="entry name" value="ANKYRIN REPEAT AND PROTEIN KINASE DOMAIN-CONTAINING PROTEIN"/>
    <property type="match status" value="1"/>
</dbReference>
<reference evidence="4 5" key="1">
    <citation type="submission" date="2021-06" db="EMBL/GenBank/DDBJ databases">
        <title>Gemonas diversity in paddy soil.</title>
        <authorList>
            <person name="Liu G."/>
        </authorList>
    </citation>
    <scope>NUCLEOTIDE SEQUENCE [LARGE SCALE GENOMIC DNA]</scope>
    <source>
        <strain evidence="4 5">RG29</strain>
    </source>
</reference>
<feature type="chain" id="PRO_5045698638" evidence="3">
    <location>
        <begin position="25"/>
        <end position="272"/>
    </location>
</feature>
<gene>
    <name evidence="4" type="ORF">KP005_04765</name>
</gene>
<feature type="repeat" description="ANK" evidence="1">
    <location>
        <begin position="78"/>
        <end position="110"/>
    </location>
</feature>
<feature type="compositionally biased region" description="Basic and acidic residues" evidence="2">
    <location>
        <begin position="255"/>
        <end position="264"/>
    </location>
</feature>
<sequence>MTKTSFILLLTIGVIAMLTTTAQAAPTFKLKAPAYYFSDKRTLALVDAALAGDLRSAKLAVAQGANPNDEGPLQNKYNRLRPLHYAIAANNKDAVRVLVSVGADPELSALGYGRSFLFAMTLENLDIISLLLDLRPITSLRKETIEYILFGSVNQQCWKCLELFLKRGAPIDYPDGPGYTVMMAAMDCQDYEMAEKLLQHGASVHVETKNGVTPAYSVEFHLKKFIPGSPTYKKVLHLKEMMAARGAVFPASSPEEVRARREKQNGSLSHNR</sequence>
<organism evidence="4 5">
    <name type="scientific">Geomonas diazotrophica</name>
    <dbReference type="NCBI Taxonomy" id="2843197"/>
    <lineage>
        <taxon>Bacteria</taxon>
        <taxon>Pseudomonadati</taxon>
        <taxon>Thermodesulfobacteriota</taxon>
        <taxon>Desulfuromonadia</taxon>
        <taxon>Geobacterales</taxon>
        <taxon>Geobacteraceae</taxon>
        <taxon>Geomonas</taxon>
    </lineage>
</organism>
<dbReference type="SMART" id="SM00248">
    <property type="entry name" value="ANK"/>
    <property type="match status" value="3"/>
</dbReference>
<dbReference type="Pfam" id="PF00023">
    <property type="entry name" value="Ank"/>
    <property type="match status" value="1"/>
</dbReference>
<keyword evidence="3" id="KW-0732">Signal</keyword>
<feature type="region of interest" description="Disordered" evidence="2">
    <location>
        <begin position="252"/>
        <end position="272"/>
    </location>
</feature>
<dbReference type="Proteomes" id="UP000683493">
    <property type="component" value="Chromosome"/>
</dbReference>